<comment type="caution">
    <text evidence="1">The sequence shown here is derived from an EMBL/GenBank/DDBJ whole genome shotgun (WGS) entry which is preliminary data.</text>
</comment>
<protein>
    <submittedName>
        <fullName evidence="1">Uncharacterized protein</fullName>
    </submittedName>
</protein>
<keyword evidence="2" id="KW-1185">Reference proteome</keyword>
<gene>
    <name evidence="1" type="ORF">Bhyg_03915</name>
</gene>
<feature type="non-terminal residue" evidence="1">
    <location>
        <position position="1"/>
    </location>
</feature>
<dbReference type="Proteomes" id="UP001151699">
    <property type="component" value="Chromosome A"/>
</dbReference>
<feature type="non-terminal residue" evidence="1">
    <location>
        <position position="105"/>
    </location>
</feature>
<dbReference type="AlphaFoldDB" id="A0A9Q0S7X5"/>
<proteinExistence type="predicted"/>
<dbReference type="PANTHER" id="PTHR14690:SF0">
    <property type="entry name" value="IQ MOTIF CONTAINING WITH AAA DOMAIN 1"/>
    <property type="match status" value="1"/>
</dbReference>
<sequence length="105" mass="12455">QKAAWAKQTNQWAFDDGRFITDAVLSLESAFDKYVKEWQFVDEFENLAELPYMDWITENNYADVHQALRLEVDKLLRVELELLRKALCEDQKVKYKAPKGKKDKK</sequence>
<name>A0A9Q0S7X5_9DIPT</name>
<accession>A0A9Q0S7X5</accession>
<dbReference type="InterPro" id="IPR052267">
    <property type="entry name" value="N-DRC_Component"/>
</dbReference>
<reference evidence="1" key="1">
    <citation type="submission" date="2022-07" db="EMBL/GenBank/DDBJ databases">
        <authorList>
            <person name="Trinca V."/>
            <person name="Uliana J.V.C."/>
            <person name="Torres T.T."/>
            <person name="Ward R.J."/>
            <person name="Monesi N."/>
        </authorList>
    </citation>
    <scope>NUCLEOTIDE SEQUENCE</scope>
    <source>
        <strain evidence="1">HSMRA1968</strain>
        <tissue evidence="1">Whole embryos</tissue>
    </source>
</reference>
<organism evidence="1 2">
    <name type="scientific">Pseudolycoriella hygida</name>
    <dbReference type="NCBI Taxonomy" id="35572"/>
    <lineage>
        <taxon>Eukaryota</taxon>
        <taxon>Metazoa</taxon>
        <taxon>Ecdysozoa</taxon>
        <taxon>Arthropoda</taxon>
        <taxon>Hexapoda</taxon>
        <taxon>Insecta</taxon>
        <taxon>Pterygota</taxon>
        <taxon>Neoptera</taxon>
        <taxon>Endopterygota</taxon>
        <taxon>Diptera</taxon>
        <taxon>Nematocera</taxon>
        <taxon>Sciaroidea</taxon>
        <taxon>Sciaridae</taxon>
        <taxon>Pseudolycoriella</taxon>
    </lineage>
</organism>
<evidence type="ECO:0000313" key="2">
    <source>
        <dbReference type="Proteomes" id="UP001151699"/>
    </source>
</evidence>
<evidence type="ECO:0000313" key="1">
    <source>
        <dbReference type="EMBL" id="KAJ6648684.1"/>
    </source>
</evidence>
<dbReference type="EMBL" id="WJQU01000001">
    <property type="protein sequence ID" value="KAJ6648684.1"/>
    <property type="molecule type" value="Genomic_DNA"/>
</dbReference>
<dbReference type="PANTHER" id="PTHR14690">
    <property type="entry name" value="IQ MOTIF CONTAINING WITH AAA DOMAIN 1"/>
    <property type="match status" value="1"/>
</dbReference>